<keyword evidence="3 8" id="KW-0808">Transferase</keyword>
<comment type="caution">
    <text evidence="12">The sequence shown here is derived from an EMBL/GenBank/DDBJ whole genome shotgun (WGS) entry which is preliminary data.</text>
</comment>
<dbReference type="InterPro" id="IPR003029">
    <property type="entry name" value="S1_domain"/>
</dbReference>
<comment type="similarity">
    <text evidence="1 8">Belongs to the polyribonucleotide nucleotidyltransferase family.</text>
</comment>
<feature type="binding site" evidence="8">
    <location>
        <position position="483"/>
    </location>
    <ligand>
        <name>Mg(2+)</name>
        <dbReference type="ChEBI" id="CHEBI:18420"/>
    </ligand>
</feature>
<dbReference type="PANTHER" id="PTHR11252">
    <property type="entry name" value="POLYRIBONUCLEOTIDE NUCLEOTIDYLTRANSFERASE"/>
    <property type="match status" value="1"/>
</dbReference>
<dbReference type="RefSeq" id="WP_127725073.1">
    <property type="nucleotide sequence ID" value="NZ_RLIH01000014.1"/>
</dbReference>
<dbReference type="InterPro" id="IPR015847">
    <property type="entry name" value="ExoRNase_PH_dom2"/>
</dbReference>
<evidence type="ECO:0000256" key="3">
    <source>
        <dbReference type="ARBA" id="ARBA00022679"/>
    </source>
</evidence>
<dbReference type="SMART" id="SM00322">
    <property type="entry name" value="KH"/>
    <property type="match status" value="1"/>
</dbReference>
<dbReference type="EMBL" id="RLIH01000014">
    <property type="protein sequence ID" value="RVU54168.1"/>
    <property type="molecule type" value="Genomic_DNA"/>
</dbReference>
<evidence type="ECO:0000256" key="6">
    <source>
        <dbReference type="ARBA" id="ARBA00022842"/>
    </source>
</evidence>
<dbReference type="InterPro" id="IPR036456">
    <property type="entry name" value="PNPase_PH_RNA-bd_sf"/>
</dbReference>
<dbReference type="FunFam" id="3.30.230.70:FF:000002">
    <property type="entry name" value="Polyribonucleotide nucleotidyltransferase"/>
    <property type="match status" value="1"/>
</dbReference>
<dbReference type="CDD" id="cd04472">
    <property type="entry name" value="S1_PNPase"/>
    <property type="match status" value="1"/>
</dbReference>
<dbReference type="PIRSF" id="PIRSF005499">
    <property type="entry name" value="PNPase"/>
    <property type="match status" value="1"/>
</dbReference>
<gene>
    <name evidence="8" type="primary">pnp</name>
    <name evidence="12" type="ORF">EF514_08825</name>
</gene>
<dbReference type="InterPro" id="IPR036612">
    <property type="entry name" value="KH_dom_type_1_sf"/>
</dbReference>
<dbReference type="SUPFAM" id="SSF54211">
    <property type="entry name" value="Ribosomal protein S5 domain 2-like"/>
    <property type="match status" value="2"/>
</dbReference>
<dbReference type="Pfam" id="PF01138">
    <property type="entry name" value="RNase_PH"/>
    <property type="match status" value="2"/>
</dbReference>
<dbReference type="FunFam" id="3.30.230.70:FF:000001">
    <property type="entry name" value="Polyribonucleotide nucleotidyltransferase"/>
    <property type="match status" value="1"/>
</dbReference>
<dbReference type="SUPFAM" id="SSF46915">
    <property type="entry name" value="Polynucleotide phosphorylase/guanosine pentaphosphate synthase (PNPase/GPSI), domain 3"/>
    <property type="match status" value="1"/>
</dbReference>
<comment type="function">
    <text evidence="8">Involved in mRNA degradation. Catalyzes the phosphorolysis of single-stranded polyribonucleotides processively in the 3'- to 5'-direction.</text>
</comment>
<sequence>MEKVFTLDLAGKTLKVTIGKVAEQANGECIVQYGDTVVLVTATASKNPREGIDFFPLSVDFEEKMYAVGKMPGGFIKREGRPSEKSILSARLIDRPIRPLFPEGYRNDVQVVATVLSVDQECLPEIAAMIGSSIALSISDIPFDGPTGSVLVGYVNGEYIINPNEEEREKSDIYLVLSGTESAIMMVEASSNIVTEEQMLSAILKGHEEIKKICKFIDDITKEIGKEKTEYVVFKPDEEIASKVRDFGSNLIISAINEADKIARIEKVDLAKEQIREHFEAEMEEFSKDIEAVMEEIEITEVRREILEEDIRPDGRKLDEIRQLSSEVGLLPRTHGSGLFTRGQTQVISVTTLAGLSDVQIIDGLGDDKPKRYIHHYNFPPFSVGDTRPMRGPGRREVGHGSLAEKALIPVLPSEEEFPYAIRVVSEVLSSNGSSSQASVCGSTLSLMDAGVPIKAPVAGIAMGLIEKDGITKILTDIQGLEDHFGDMDFKVAGTKDGITAIQMDIKVEGISKEVLEVALEKAKNARLEILEHLNTTISEPREELSPYAPKIDIIIIDPEKIGEVIGAGGKVINKIIEQTGVKIDIEEDGKVSVISEDTEKSKEAIDMIESIVKDVEVGDVYEGKVKKIMKFGAFVELKKGVEGLLHISQVQHERTNKVEDVLNMGDSVKVKVIDIDENGKYSLSRKALLPKEENNNTKDKDNNEKKDNQN</sequence>
<keyword evidence="6 8" id="KW-0460">Magnesium</keyword>
<evidence type="ECO:0000256" key="7">
    <source>
        <dbReference type="ARBA" id="ARBA00022884"/>
    </source>
</evidence>
<dbReference type="Proteomes" id="UP000288812">
    <property type="component" value="Unassembled WGS sequence"/>
</dbReference>
<protein>
    <recommendedName>
        <fullName evidence="8">Polyribonucleotide nucleotidyltransferase</fullName>
        <ecNumber evidence="8">2.7.7.8</ecNumber>
    </recommendedName>
    <alternativeName>
        <fullName evidence="8">Polynucleotide phosphorylase</fullName>
        <shortName evidence="8">PNPase</shortName>
    </alternativeName>
</protein>
<dbReference type="Gene3D" id="2.40.50.140">
    <property type="entry name" value="Nucleic acid-binding proteins"/>
    <property type="match status" value="1"/>
</dbReference>
<keyword evidence="9" id="KW-0175">Coiled coil</keyword>
<dbReference type="InterPro" id="IPR020568">
    <property type="entry name" value="Ribosomal_Su5_D2-typ_SF"/>
</dbReference>
<dbReference type="Pfam" id="PF03726">
    <property type="entry name" value="PNPase"/>
    <property type="match status" value="1"/>
</dbReference>
<dbReference type="GO" id="GO:0000175">
    <property type="term" value="F:3'-5'-RNA exonuclease activity"/>
    <property type="evidence" value="ECO:0007669"/>
    <property type="project" value="TreeGrafter"/>
</dbReference>
<dbReference type="InterPro" id="IPR001247">
    <property type="entry name" value="ExoRNase_PH_dom1"/>
</dbReference>
<evidence type="ECO:0000313" key="13">
    <source>
        <dbReference type="Proteomes" id="UP000288812"/>
    </source>
</evidence>
<evidence type="ECO:0000256" key="1">
    <source>
        <dbReference type="ARBA" id="ARBA00007404"/>
    </source>
</evidence>
<organism evidence="12 13">
    <name type="scientific">Anaerosphaera multitolerans</name>
    <dbReference type="NCBI Taxonomy" id="2487351"/>
    <lineage>
        <taxon>Bacteria</taxon>
        <taxon>Bacillati</taxon>
        <taxon>Bacillota</taxon>
        <taxon>Tissierellia</taxon>
        <taxon>Tissierellales</taxon>
        <taxon>Peptoniphilaceae</taxon>
        <taxon>Anaerosphaera</taxon>
    </lineage>
</organism>
<proteinExistence type="inferred from homology"/>
<dbReference type="Pfam" id="PF03725">
    <property type="entry name" value="RNase_PH_C"/>
    <property type="match status" value="2"/>
</dbReference>
<dbReference type="InterPro" id="IPR004088">
    <property type="entry name" value="KH_dom_type_1"/>
</dbReference>
<comment type="cofactor">
    <cofactor evidence="8">
        <name>Mg(2+)</name>
        <dbReference type="ChEBI" id="CHEBI:18420"/>
    </cofactor>
</comment>
<keyword evidence="13" id="KW-1185">Reference proteome</keyword>
<reference evidence="12 13" key="1">
    <citation type="submission" date="2018-11" db="EMBL/GenBank/DDBJ databases">
        <title>Genome sequencing and assembly of Anaerosphaera sp. nov., GS7-6-2.</title>
        <authorList>
            <person name="Rettenmaier R."/>
            <person name="Liebl W."/>
            <person name="Zverlov V."/>
        </authorList>
    </citation>
    <scope>NUCLEOTIDE SEQUENCE [LARGE SCALE GENOMIC DNA]</scope>
    <source>
        <strain evidence="12 13">GS7-6-2</strain>
    </source>
</reference>
<dbReference type="PROSITE" id="PS50126">
    <property type="entry name" value="S1"/>
    <property type="match status" value="1"/>
</dbReference>
<dbReference type="GO" id="GO:0006402">
    <property type="term" value="P:mRNA catabolic process"/>
    <property type="evidence" value="ECO:0007669"/>
    <property type="project" value="UniProtKB-UniRule"/>
</dbReference>
<feature type="coiled-coil region" evidence="9">
    <location>
        <begin position="276"/>
        <end position="310"/>
    </location>
</feature>
<dbReference type="OrthoDB" id="9804305at2"/>
<comment type="catalytic activity">
    <reaction evidence="8">
        <text>RNA(n+1) + phosphate = RNA(n) + a ribonucleoside 5'-diphosphate</text>
        <dbReference type="Rhea" id="RHEA:22096"/>
        <dbReference type="Rhea" id="RHEA-COMP:14527"/>
        <dbReference type="Rhea" id="RHEA-COMP:17342"/>
        <dbReference type="ChEBI" id="CHEBI:43474"/>
        <dbReference type="ChEBI" id="CHEBI:57930"/>
        <dbReference type="ChEBI" id="CHEBI:140395"/>
        <dbReference type="EC" id="2.7.7.8"/>
    </reaction>
</comment>
<dbReference type="AlphaFoldDB" id="A0A437S597"/>
<dbReference type="CDD" id="cd11364">
    <property type="entry name" value="RNase_PH_PNPase_2"/>
    <property type="match status" value="1"/>
</dbReference>
<dbReference type="FunFam" id="3.30.1370.10:FF:000001">
    <property type="entry name" value="Polyribonucleotide nucleotidyltransferase"/>
    <property type="match status" value="1"/>
</dbReference>
<keyword evidence="7 8" id="KW-0694">RNA-binding</keyword>
<evidence type="ECO:0000256" key="8">
    <source>
        <dbReference type="HAMAP-Rule" id="MF_01595"/>
    </source>
</evidence>
<dbReference type="InterPro" id="IPR027408">
    <property type="entry name" value="PNPase/RNase_PH_dom_sf"/>
</dbReference>
<dbReference type="GO" id="GO:0000287">
    <property type="term" value="F:magnesium ion binding"/>
    <property type="evidence" value="ECO:0007669"/>
    <property type="project" value="UniProtKB-UniRule"/>
</dbReference>
<evidence type="ECO:0000256" key="10">
    <source>
        <dbReference type="SAM" id="MobiDB-lite"/>
    </source>
</evidence>
<dbReference type="CDD" id="cd02393">
    <property type="entry name" value="KH-I_PNPase"/>
    <property type="match status" value="1"/>
</dbReference>
<evidence type="ECO:0000256" key="4">
    <source>
        <dbReference type="ARBA" id="ARBA00022695"/>
    </source>
</evidence>
<name>A0A437S597_9FIRM</name>
<dbReference type="HAMAP" id="MF_01595">
    <property type="entry name" value="PNPase"/>
    <property type="match status" value="1"/>
</dbReference>
<dbReference type="SUPFAM" id="SSF54791">
    <property type="entry name" value="Eukaryotic type KH-domain (KH-domain type I)"/>
    <property type="match status" value="1"/>
</dbReference>
<evidence type="ECO:0000313" key="12">
    <source>
        <dbReference type="EMBL" id="RVU54168.1"/>
    </source>
</evidence>
<dbReference type="InterPro" id="IPR012340">
    <property type="entry name" value="NA-bd_OB-fold"/>
</dbReference>
<accession>A0A437S597</accession>
<dbReference type="PROSITE" id="PS50084">
    <property type="entry name" value="KH_TYPE_1"/>
    <property type="match status" value="1"/>
</dbReference>
<dbReference type="GO" id="GO:0003723">
    <property type="term" value="F:RNA binding"/>
    <property type="evidence" value="ECO:0007669"/>
    <property type="project" value="UniProtKB-UniRule"/>
</dbReference>
<dbReference type="GO" id="GO:0004654">
    <property type="term" value="F:polyribonucleotide nucleotidyltransferase activity"/>
    <property type="evidence" value="ECO:0007669"/>
    <property type="project" value="UniProtKB-UniRule"/>
</dbReference>
<dbReference type="InterPro" id="IPR012162">
    <property type="entry name" value="PNPase"/>
</dbReference>
<dbReference type="GO" id="GO:0006396">
    <property type="term" value="P:RNA processing"/>
    <property type="evidence" value="ECO:0007669"/>
    <property type="project" value="InterPro"/>
</dbReference>
<evidence type="ECO:0000256" key="9">
    <source>
        <dbReference type="SAM" id="Coils"/>
    </source>
</evidence>
<dbReference type="GO" id="GO:0005829">
    <property type="term" value="C:cytosol"/>
    <property type="evidence" value="ECO:0007669"/>
    <property type="project" value="UniProtKB-ARBA"/>
</dbReference>
<keyword evidence="5 8" id="KW-0479">Metal-binding</keyword>
<evidence type="ECO:0000259" key="11">
    <source>
        <dbReference type="PROSITE" id="PS50126"/>
    </source>
</evidence>
<feature type="domain" description="S1 motif" evidence="11">
    <location>
        <begin position="619"/>
        <end position="687"/>
    </location>
</feature>
<keyword evidence="2 8" id="KW-0963">Cytoplasm</keyword>
<dbReference type="Pfam" id="PF00575">
    <property type="entry name" value="S1"/>
    <property type="match status" value="1"/>
</dbReference>
<keyword evidence="4 8" id="KW-0548">Nucleotidyltransferase</keyword>
<dbReference type="PANTHER" id="PTHR11252:SF0">
    <property type="entry name" value="POLYRIBONUCLEOTIDE NUCLEOTIDYLTRANSFERASE 1, MITOCHONDRIAL"/>
    <property type="match status" value="1"/>
</dbReference>
<comment type="subcellular location">
    <subcellularLocation>
        <location evidence="8">Cytoplasm</location>
    </subcellularLocation>
</comment>
<dbReference type="InterPro" id="IPR015848">
    <property type="entry name" value="PNPase_PH_RNA-bd_bac/org-type"/>
</dbReference>
<dbReference type="SUPFAM" id="SSF50249">
    <property type="entry name" value="Nucleic acid-binding proteins"/>
    <property type="match status" value="1"/>
</dbReference>
<dbReference type="InterPro" id="IPR036345">
    <property type="entry name" value="ExoRNase_PH_dom2_sf"/>
</dbReference>
<dbReference type="Gene3D" id="3.30.1370.10">
    <property type="entry name" value="K Homology domain, type 1"/>
    <property type="match status" value="1"/>
</dbReference>
<dbReference type="NCBIfam" id="TIGR03591">
    <property type="entry name" value="polynuc_phos"/>
    <property type="match status" value="1"/>
</dbReference>
<dbReference type="EC" id="2.7.7.8" evidence="8"/>
<dbReference type="Gene3D" id="3.30.230.70">
    <property type="entry name" value="GHMP Kinase, N-terminal domain"/>
    <property type="match status" value="2"/>
</dbReference>
<dbReference type="SUPFAM" id="SSF55666">
    <property type="entry name" value="Ribonuclease PH domain 2-like"/>
    <property type="match status" value="2"/>
</dbReference>
<feature type="binding site" evidence="8">
    <location>
        <position position="489"/>
    </location>
    <ligand>
        <name>Mg(2+)</name>
        <dbReference type="ChEBI" id="CHEBI:18420"/>
    </ligand>
</feature>
<feature type="compositionally biased region" description="Basic and acidic residues" evidence="10">
    <location>
        <begin position="690"/>
        <end position="711"/>
    </location>
</feature>
<dbReference type="FunFam" id="2.40.50.140:FF:000189">
    <property type="entry name" value="Polyribonucleotide nucleotidyltransferase, putative"/>
    <property type="match status" value="1"/>
</dbReference>
<dbReference type="Pfam" id="PF00013">
    <property type="entry name" value="KH_1"/>
    <property type="match status" value="1"/>
</dbReference>
<evidence type="ECO:0000256" key="2">
    <source>
        <dbReference type="ARBA" id="ARBA00022490"/>
    </source>
</evidence>
<evidence type="ECO:0000256" key="5">
    <source>
        <dbReference type="ARBA" id="ARBA00022723"/>
    </source>
</evidence>
<dbReference type="CDD" id="cd11363">
    <property type="entry name" value="RNase_PH_PNPase_1"/>
    <property type="match status" value="1"/>
</dbReference>
<dbReference type="NCBIfam" id="NF008805">
    <property type="entry name" value="PRK11824.1"/>
    <property type="match status" value="1"/>
</dbReference>
<dbReference type="SMART" id="SM00316">
    <property type="entry name" value="S1"/>
    <property type="match status" value="1"/>
</dbReference>
<feature type="region of interest" description="Disordered" evidence="10">
    <location>
        <begin position="687"/>
        <end position="711"/>
    </location>
</feature>
<dbReference type="InterPro" id="IPR004087">
    <property type="entry name" value="KH_dom"/>
</dbReference>